<evidence type="ECO:0000256" key="4">
    <source>
        <dbReference type="ARBA" id="ARBA00022833"/>
    </source>
</evidence>
<dbReference type="Pfam" id="PF22996">
    <property type="entry name" value="C2H2-2nd_BIRD-IDD"/>
    <property type="match status" value="1"/>
</dbReference>
<feature type="region of interest" description="Disordered" evidence="8">
    <location>
        <begin position="436"/>
        <end position="473"/>
    </location>
</feature>
<feature type="region of interest" description="Disordered" evidence="8">
    <location>
        <begin position="281"/>
        <end position="302"/>
    </location>
</feature>
<dbReference type="InterPro" id="IPR055187">
    <property type="entry name" value="C2CH-3rd_BIRD-IDD"/>
</dbReference>
<proteinExistence type="predicted"/>
<dbReference type="AlphaFoldDB" id="A0A426YHU8"/>
<evidence type="ECO:0000256" key="6">
    <source>
        <dbReference type="ARBA" id="ARBA00023163"/>
    </source>
</evidence>
<comment type="caution">
    <text evidence="10">The sequence shown here is derived from an EMBL/GenBank/DDBJ whole genome shotgun (WGS) entry which is preliminary data.</text>
</comment>
<keyword evidence="5" id="KW-0805">Transcription regulation</keyword>
<evidence type="ECO:0000256" key="1">
    <source>
        <dbReference type="ARBA" id="ARBA00022723"/>
    </source>
</evidence>
<dbReference type="Gene3D" id="3.30.160.60">
    <property type="entry name" value="Classic Zinc Finger"/>
    <property type="match status" value="1"/>
</dbReference>
<evidence type="ECO:0000256" key="2">
    <source>
        <dbReference type="ARBA" id="ARBA00022737"/>
    </source>
</evidence>
<dbReference type="InterPro" id="IPR013087">
    <property type="entry name" value="Znf_C2H2_type"/>
</dbReference>
<evidence type="ECO:0000256" key="5">
    <source>
        <dbReference type="ARBA" id="ARBA00023015"/>
    </source>
</evidence>
<dbReference type="InterPro" id="IPR031140">
    <property type="entry name" value="IDD1-16"/>
</dbReference>
<name>A0A426YHU8_ENSVE</name>
<gene>
    <name evidence="10" type="ORF">B296_00036209</name>
</gene>
<dbReference type="InterPro" id="IPR055186">
    <property type="entry name" value="C2H2-2nd_BIRD-IDD"/>
</dbReference>
<dbReference type="Pfam" id="PF22995">
    <property type="entry name" value="C2CH-3rd_BIRD-IDD"/>
    <property type="match status" value="1"/>
</dbReference>
<sequence length="616" mass="66282">MLLDTTTLFDYFAALLAVSFVLQSKKPSEKTAAALLCVSSLAYCRIRGVRNRGFVIVSPRFLVMLAVFCVPPVDPPLRHLLLLLLSRLRRLRWSRRRGTSQERQVSGIGTGLWSKGEIFFCPLFGCGHSNGIVWGWVDPEAEVIALSPRTLLATNRFVCEICNKGFQRDQNLQLHRRGHNLPWKLRQRTGKEPRKRVYVCPEAGCVHHDPSRALGDLTGIKKHFCRKHGEKKWKCDKCSKKYAVQSDWKAHSKVCGTREYRCDCGTLFSRAFCDALAEESSKTASPPADPKPSAEADGEAAAAAETTAAAAVVGPPFSLQQVEPLVRQGLWFSSSSSSSSSVLLYGFFESTDSIKGMGGEEKRRETENRIGSLQYVPPPSTSIGNTSCATASSSSNTSLFASLFASSTTTVAAHTTTFLSDRMGAVSHDDRPLMEPPSLCLATNGGPASLFSPQAQAHARRPFAPPPPSPHMSATALLQKAAQKGATPTGSSFLKGFGLDASTGHHEKLHGSNLQRGHHHRQHHHHHQPETEPAAPMLSAWLGLGLAYEPDLMTGSSSLFRAKPATTLDFLGLGMGPVGGSAKGGLSALTTSAGGGVDMRSAAATGELERSGEEAG</sequence>
<keyword evidence="1" id="KW-0479">Metal-binding</keyword>
<feature type="compositionally biased region" description="Basic residues" evidence="8">
    <location>
        <begin position="516"/>
        <end position="527"/>
    </location>
</feature>
<dbReference type="InterPro" id="IPR055185">
    <property type="entry name" value="C2CH-4th_BIRD-IDD"/>
</dbReference>
<feature type="region of interest" description="Disordered" evidence="8">
    <location>
        <begin position="497"/>
        <end position="533"/>
    </location>
</feature>
<keyword evidence="6" id="KW-0804">Transcription</keyword>
<reference evidence="10 11" key="1">
    <citation type="journal article" date="2014" name="Agronomy (Basel)">
        <title>A Draft Genome Sequence for Ensete ventricosum, the Drought-Tolerant Tree Against Hunger.</title>
        <authorList>
            <person name="Harrison J."/>
            <person name="Moore K.A."/>
            <person name="Paszkiewicz K."/>
            <person name="Jones T."/>
            <person name="Grant M."/>
            <person name="Ambacheew D."/>
            <person name="Muzemil S."/>
            <person name="Studholme D.J."/>
        </authorList>
    </citation>
    <scope>NUCLEOTIDE SEQUENCE [LARGE SCALE GENOMIC DNA]</scope>
</reference>
<dbReference type="Pfam" id="PF22992">
    <property type="entry name" value="C2CH-4th_BIRD-IDD"/>
    <property type="match status" value="1"/>
</dbReference>
<evidence type="ECO:0000313" key="10">
    <source>
        <dbReference type="EMBL" id="RRT51322.1"/>
    </source>
</evidence>
<organism evidence="10 11">
    <name type="scientific">Ensete ventricosum</name>
    <name type="common">Abyssinian banana</name>
    <name type="synonym">Musa ensete</name>
    <dbReference type="NCBI Taxonomy" id="4639"/>
    <lineage>
        <taxon>Eukaryota</taxon>
        <taxon>Viridiplantae</taxon>
        <taxon>Streptophyta</taxon>
        <taxon>Embryophyta</taxon>
        <taxon>Tracheophyta</taxon>
        <taxon>Spermatophyta</taxon>
        <taxon>Magnoliopsida</taxon>
        <taxon>Liliopsida</taxon>
        <taxon>Zingiberales</taxon>
        <taxon>Musaceae</taxon>
        <taxon>Ensete</taxon>
    </lineage>
</organism>
<dbReference type="GO" id="GO:0008270">
    <property type="term" value="F:zinc ion binding"/>
    <property type="evidence" value="ECO:0007669"/>
    <property type="project" value="UniProtKB-KW"/>
</dbReference>
<dbReference type="Proteomes" id="UP000287651">
    <property type="component" value="Unassembled WGS sequence"/>
</dbReference>
<dbReference type="PROSITE" id="PS00028">
    <property type="entry name" value="ZINC_FINGER_C2H2_1"/>
    <property type="match status" value="1"/>
</dbReference>
<dbReference type="PANTHER" id="PTHR10593">
    <property type="entry name" value="SERINE/THREONINE-PROTEIN KINASE RIO"/>
    <property type="match status" value="1"/>
</dbReference>
<evidence type="ECO:0000256" key="7">
    <source>
        <dbReference type="PROSITE-ProRule" id="PRU00042"/>
    </source>
</evidence>
<evidence type="ECO:0000313" key="11">
    <source>
        <dbReference type="Proteomes" id="UP000287651"/>
    </source>
</evidence>
<evidence type="ECO:0000256" key="3">
    <source>
        <dbReference type="ARBA" id="ARBA00022771"/>
    </source>
</evidence>
<dbReference type="SUPFAM" id="SSF57667">
    <property type="entry name" value="beta-beta-alpha zinc fingers"/>
    <property type="match status" value="1"/>
</dbReference>
<accession>A0A426YHU8</accession>
<evidence type="ECO:0000259" key="9">
    <source>
        <dbReference type="PROSITE" id="PS50157"/>
    </source>
</evidence>
<dbReference type="InterPro" id="IPR036236">
    <property type="entry name" value="Znf_C2H2_sf"/>
</dbReference>
<keyword evidence="4" id="KW-0862">Zinc</keyword>
<protein>
    <recommendedName>
        <fullName evidence="9">C2H2-type domain-containing protein</fullName>
    </recommendedName>
</protein>
<dbReference type="SMART" id="SM00355">
    <property type="entry name" value="ZnF_C2H2"/>
    <property type="match status" value="3"/>
</dbReference>
<keyword evidence="2" id="KW-0677">Repeat</keyword>
<dbReference type="GO" id="GO:0003700">
    <property type="term" value="F:DNA-binding transcription factor activity"/>
    <property type="evidence" value="ECO:0007669"/>
    <property type="project" value="TreeGrafter"/>
</dbReference>
<dbReference type="PROSITE" id="PS50157">
    <property type="entry name" value="ZINC_FINGER_C2H2_2"/>
    <property type="match status" value="1"/>
</dbReference>
<dbReference type="PANTHER" id="PTHR10593:SF188">
    <property type="entry name" value="ZINC FINGER PROTEIN GAI-ASSOCIATED FACTOR 1"/>
    <property type="match status" value="1"/>
</dbReference>
<dbReference type="FunFam" id="3.30.160.60:FF:000554">
    <property type="entry name" value="protein indeterminate-domain 12-like"/>
    <property type="match status" value="1"/>
</dbReference>
<dbReference type="EMBL" id="AMZH03012283">
    <property type="protein sequence ID" value="RRT51322.1"/>
    <property type="molecule type" value="Genomic_DNA"/>
</dbReference>
<keyword evidence="3 7" id="KW-0863">Zinc-finger</keyword>
<feature type="domain" description="C2H2-type" evidence="9">
    <location>
        <begin position="157"/>
        <end position="179"/>
    </location>
</feature>
<evidence type="ECO:0000256" key="8">
    <source>
        <dbReference type="SAM" id="MobiDB-lite"/>
    </source>
</evidence>
<dbReference type="GO" id="GO:0005634">
    <property type="term" value="C:nucleus"/>
    <property type="evidence" value="ECO:0007669"/>
    <property type="project" value="TreeGrafter"/>
</dbReference>